<dbReference type="OrthoDB" id="6227641at2"/>
<gene>
    <name evidence="2" type="ORF">ND2E_1503</name>
</gene>
<dbReference type="RefSeq" id="WP_033092295.1">
    <property type="nucleotide sequence ID" value="NZ_JQED01000005.1"/>
</dbReference>
<evidence type="ECO:0000256" key="1">
    <source>
        <dbReference type="SAM" id="SignalP"/>
    </source>
</evidence>
<feature type="chain" id="PRO_5001949143" description="MSHA biogenesis protein MshK" evidence="1">
    <location>
        <begin position="29"/>
        <end position="124"/>
    </location>
</feature>
<dbReference type="Proteomes" id="UP000029843">
    <property type="component" value="Unassembled WGS sequence"/>
</dbReference>
<accession>A0A099KU60</accession>
<evidence type="ECO:0000313" key="2">
    <source>
        <dbReference type="EMBL" id="KGJ94314.1"/>
    </source>
</evidence>
<name>A0A099KU60_COLPS</name>
<keyword evidence="1" id="KW-0732">Signal</keyword>
<organism evidence="2 3">
    <name type="scientific">Colwellia psychrerythraea</name>
    <name type="common">Vibrio psychroerythus</name>
    <dbReference type="NCBI Taxonomy" id="28229"/>
    <lineage>
        <taxon>Bacteria</taxon>
        <taxon>Pseudomonadati</taxon>
        <taxon>Pseudomonadota</taxon>
        <taxon>Gammaproteobacteria</taxon>
        <taxon>Alteromonadales</taxon>
        <taxon>Colwelliaceae</taxon>
        <taxon>Colwellia</taxon>
    </lineage>
</organism>
<reference evidence="2 3" key="1">
    <citation type="submission" date="2014-08" db="EMBL/GenBank/DDBJ databases">
        <title>Genomic and Phenotypic Diversity of Colwellia psychrerythraea strains from Disparate Marine Basins.</title>
        <authorList>
            <person name="Techtmann S.M."/>
            <person name="Stelling S.C."/>
            <person name="Utturkar S.M."/>
            <person name="Alshibli N."/>
            <person name="Harris A."/>
            <person name="Brown S.D."/>
            <person name="Hazen T.C."/>
        </authorList>
    </citation>
    <scope>NUCLEOTIDE SEQUENCE [LARGE SCALE GENOMIC DNA]</scope>
    <source>
        <strain evidence="2 3">ND2E</strain>
    </source>
</reference>
<evidence type="ECO:0000313" key="3">
    <source>
        <dbReference type="Proteomes" id="UP000029843"/>
    </source>
</evidence>
<proteinExistence type="predicted"/>
<dbReference type="AlphaFoldDB" id="A0A099KU60"/>
<comment type="caution">
    <text evidence="2">The sequence shown here is derived from an EMBL/GenBank/DDBJ whole genome shotgun (WGS) entry which is preliminary data.</text>
</comment>
<dbReference type="PATRIC" id="fig|28229.4.peg.504"/>
<evidence type="ECO:0008006" key="4">
    <source>
        <dbReference type="Google" id="ProtNLM"/>
    </source>
</evidence>
<sequence length="124" mass="13495" precursor="true">MFKTQFNSIVISGAVTTVLLLTSPISFAADTDPTRPFGVNGSGSINLLKRDGGFVLSSIIHGDGIHTAVINGKIYKMFDYVDEYRITAINSHSVILRSKSKRLKINVFKSKGFKSNVVDNTVAN</sequence>
<protein>
    <recommendedName>
        <fullName evidence="4">MSHA biogenesis protein MshK</fullName>
    </recommendedName>
</protein>
<feature type="signal peptide" evidence="1">
    <location>
        <begin position="1"/>
        <end position="28"/>
    </location>
</feature>
<dbReference type="EMBL" id="JQED01000005">
    <property type="protein sequence ID" value="KGJ94314.1"/>
    <property type="molecule type" value="Genomic_DNA"/>
</dbReference>